<dbReference type="PANTHER" id="PTHR31084">
    <property type="entry name" value="ALPHA-L-FUCOSIDASE 2"/>
    <property type="match status" value="1"/>
</dbReference>
<evidence type="ECO:0000259" key="1">
    <source>
        <dbReference type="Pfam" id="PF14498"/>
    </source>
</evidence>
<accession>A0A060CH11</accession>
<reference evidence="2" key="1">
    <citation type="journal article" date="2013" name="Environ. Microbiol.">
        <title>Seasonally variable intestinal metagenomes of the red palm weevil (Rhynchophorus ferrugineus).</title>
        <authorList>
            <person name="Jia S."/>
            <person name="Zhang X."/>
            <person name="Zhang G."/>
            <person name="Yin A."/>
            <person name="Zhang S."/>
            <person name="Li F."/>
            <person name="Wang L."/>
            <person name="Zhao D."/>
            <person name="Yun Q."/>
            <person name="Tala"/>
            <person name="Wang J."/>
            <person name="Sun G."/>
            <person name="Baabdullah M."/>
            <person name="Yu X."/>
            <person name="Hu S."/>
            <person name="Al-Mssallem I.S."/>
            <person name="Yu J."/>
        </authorList>
    </citation>
    <scope>NUCLEOTIDE SEQUENCE</scope>
</reference>
<proteinExistence type="predicted"/>
<dbReference type="PANTHER" id="PTHR31084:SF0">
    <property type="entry name" value="ALPHA-L-FUCOSIDASE 2"/>
    <property type="match status" value="1"/>
</dbReference>
<dbReference type="InterPro" id="IPR027414">
    <property type="entry name" value="GH95_N_dom"/>
</dbReference>
<dbReference type="EMBL" id="KF126862">
    <property type="protein sequence ID" value="AIA94212.1"/>
    <property type="molecule type" value="Genomic_DNA"/>
</dbReference>
<feature type="non-terminal residue" evidence="2">
    <location>
        <position position="165"/>
    </location>
</feature>
<dbReference type="AlphaFoldDB" id="A0A060CH11"/>
<dbReference type="Pfam" id="PF14498">
    <property type="entry name" value="Glyco_hyd_65N_2"/>
    <property type="match status" value="1"/>
</dbReference>
<sequence>MATAISTCSYRLLGTGISDDAATFRRESFVSAADDVIVTRIESSRPGALAFEVWLDSPQPGEWIGEGDAALGYRGRNFGEHGVEGRLRFGIGVDLRLEGGHAERRGRRLVVRGATAAVLVVDIATSFRRFDDVSGDPEAILARRRASVAGKDYAALRAAHVAEHR</sequence>
<dbReference type="GO" id="GO:0004560">
    <property type="term" value="F:alpha-L-fucosidase activity"/>
    <property type="evidence" value="ECO:0007669"/>
    <property type="project" value="TreeGrafter"/>
</dbReference>
<organism evidence="2">
    <name type="scientific">uncultured Agrobacterium sp</name>
    <dbReference type="NCBI Taxonomy" id="157277"/>
    <lineage>
        <taxon>Bacteria</taxon>
        <taxon>Pseudomonadati</taxon>
        <taxon>Pseudomonadota</taxon>
        <taxon>Alphaproteobacteria</taxon>
        <taxon>Hyphomicrobiales</taxon>
        <taxon>Rhizobiaceae</taxon>
        <taxon>Rhizobium/Agrobacterium group</taxon>
        <taxon>Agrobacterium</taxon>
        <taxon>environmental samples</taxon>
    </lineage>
</organism>
<feature type="domain" description="Glycosyl hydrolase family 95 N-terminal" evidence="1">
    <location>
        <begin position="2"/>
        <end position="128"/>
    </location>
</feature>
<dbReference type="Gene3D" id="2.70.98.50">
    <property type="entry name" value="putative glycoside hydrolase family protein from bacillus halodurans"/>
    <property type="match status" value="1"/>
</dbReference>
<protein>
    <submittedName>
        <fullName evidence="2">CAZy families GH95 protein</fullName>
    </submittedName>
</protein>
<evidence type="ECO:0000313" key="2">
    <source>
        <dbReference type="EMBL" id="AIA94212.1"/>
    </source>
</evidence>
<name>A0A060CH11_9HYPH</name>